<dbReference type="EMBL" id="CM047584">
    <property type="protein sequence ID" value="KAI9911157.1"/>
    <property type="molecule type" value="Genomic_DNA"/>
</dbReference>
<protein>
    <submittedName>
        <fullName evidence="1">Uncharacterized protein</fullName>
    </submittedName>
</protein>
<gene>
    <name evidence="1" type="ORF">PsorP6_009356</name>
</gene>
<evidence type="ECO:0000313" key="1">
    <source>
        <dbReference type="EMBL" id="KAI9911157.1"/>
    </source>
</evidence>
<evidence type="ECO:0000313" key="2">
    <source>
        <dbReference type="Proteomes" id="UP001163321"/>
    </source>
</evidence>
<accession>A0ACC0VY65</accession>
<name>A0ACC0VY65_9STRA</name>
<comment type="caution">
    <text evidence="1">The sequence shown here is derived from an EMBL/GenBank/DDBJ whole genome shotgun (WGS) entry which is preliminary data.</text>
</comment>
<reference evidence="1 2" key="1">
    <citation type="journal article" date="2022" name="bioRxiv">
        <title>The genome of the oomycete Peronosclerospora sorghi, a cosmopolitan pathogen of maize and sorghum, is inflated with dispersed pseudogenes.</title>
        <authorList>
            <person name="Fletcher K."/>
            <person name="Martin F."/>
            <person name="Isakeit T."/>
            <person name="Cavanaugh K."/>
            <person name="Magill C."/>
            <person name="Michelmore R."/>
        </authorList>
    </citation>
    <scope>NUCLEOTIDE SEQUENCE [LARGE SCALE GENOMIC DNA]</scope>
    <source>
        <strain evidence="1">P6</strain>
    </source>
</reference>
<sequence>MATVVSWVTHVLATSRYERKRVDSATLRSVRVCTRWIPRGTQGFNASSRSIVSHGHVQSVRSLRKLSRDATASRASNAVHCTTSADTGTGGVPSPTSTQWTGYGCLCLSAGPCHGCKRESSVHDKSCVVDTVLAFLASPTPYEFQRRAARELRLTALLEHQQQQRANESVRKSGRPGNPSSPRSDASSCPTEVKPREYDSLTIDEFDLLRVVGRGAFGNVMLVRRKVPDHQKGTHLLSPRTMMAMGMTPQQIAGATGGDTGKVYAMKVIKKAAVFANNQVEHTKTERRILQGVDHPFLVKLRYAFQNDAKLYFVMDFYNGGTLHFHLRRAVQFDEVRTRFYAAQLVLALSHLHTYNIVYRDLKPENILLDEQGFLALTDFGLSHDHVDTTDGGMQTFCGAPEYIAPELIRRATTPFYHANRKRTFQNIVKLPLEFPSGFSEDARALLRGLICRNPAKRLGSGPCGAQEIMDHVFFSDTDWEKLYKRDVAVPFQPTVRSDGEVTNVPEFYKRQEVVVSDAPLGKSHVFQGFSYTDPYHL</sequence>
<proteinExistence type="predicted"/>
<organism evidence="1 2">
    <name type="scientific">Peronosclerospora sorghi</name>
    <dbReference type="NCBI Taxonomy" id="230839"/>
    <lineage>
        <taxon>Eukaryota</taxon>
        <taxon>Sar</taxon>
        <taxon>Stramenopiles</taxon>
        <taxon>Oomycota</taxon>
        <taxon>Peronosporomycetes</taxon>
        <taxon>Peronosporales</taxon>
        <taxon>Peronosporaceae</taxon>
        <taxon>Peronosclerospora</taxon>
    </lineage>
</organism>
<keyword evidence="2" id="KW-1185">Reference proteome</keyword>
<dbReference type="Proteomes" id="UP001163321">
    <property type="component" value="Chromosome 5"/>
</dbReference>